<feature type="region of interest" description="Disordered" evidence="5">
    <location>
        <begin position="1"/>
        <end position="22"/>
    </location>
</feature>
<evidence type="ECO:0000256" key="2">
    <source>
        <dbReference type="ARBA" id="ARBA00023125"/>
    </source>
</evidence>
<dbReference type="InterPro" id="IPR036271">
    <property type="entry name" value="Tet_transcr_reg_TetR-rel_C_sf"/>
</dbReference>
<protein>
    <submittedName>
        <fullName evidence="7">AcrR family transcriptional regulator</fullName>
    </submittedName>
</protein>
<evidence type="ECO:0000259" key="6">
    <source>
        <dbReference type="PROSITE" id="PS50977"/>
    </source>
</evidence>
<dbReference type="SUPFAM" id="SSF46689">
    <property type="entry name" value="Homeodomain-like"/>
    <property type="match status" value="1"/>
</dbReference>
<keyword evidence="1" id="KW-0805">Transcription regulation</keyword>
<sequence length="215" mass="24829">MTQKQRKIEEQSSVVPSRRSRRRGSELNGAIYNATIDLLEKKGYEAVTFQNVAQLAHTTRSVIYRYWDNNFSLIYEAARYHIEKNPNWHGAVIDQVFNTGSLREDLITMATYTRENSKLYPKNFLSFIFFEQSQGKGILDDMVSEITNNNLIIVERILARAQERGEARETIGQTAKVLPFQILRYHIMIGGDPITDKDIIALVDEVLLPIYKKEI</sequence>
<dbReference type="SUPFAM" id="SSF48498">
    <property type="entry name" value="Tetracyclin repressor-like, C-terminal domain"/>
    <property type="match status" value="1"/>
</dbReference>
<feature type="compositionally biased region" description="Basic and acidic residues" evidence="5">
    <location>
        <begin position="1"/>
        <end position="10"/>
    </location>
</feature>
<organism evidence="7 8">
    <name type="scientific">Lactovum miscens</name>
    <dbReference type="NCBI Taxonomy" id="190387"/>
    <lineage>
        <taxon>Bacteria</taxon>
        <taxon>Bacillati</taxon>
        <taxon>Bacillota</taxon>
        <taxon>Bacilli</taxon>
        <taxon>Lactobacillales</taxon>
        <taxon>Streptococcaceae</taxon>
        <taxon>Lactovum</taxon>
    </lineage>
</organism>
<accession>A0A841C5I5</accession>
<dbReference type="Pfam" id="PF00440">
    <property type="entry name" value="TetR_N"/>
    <property type="match status" value="1"/>
</dbReference>
<evidence type="ECO:0000256" key="5">
    <source>
        <dbReference type="SAM" id="MobiDB-lite"/>
    </source>
</evidence>
<comment type="caution">
    <text evidence="7">The sequence shown here is derived from an EMBL/GenBank/DDBJ whole genome shotgun (WGS) entry which is preliminary data.</text>
</comment>
<dbReference type="InterPro" id="IPR011075">
    <property type="entry name" value="TetR_C"/>
</dbReference>
<gene>
    <name evidence="7" type="ORF">HNQ37_000963</name>
</gene>
<dbReference type="InterPro" id="IPR001647">
    <property type="entry name" value="HTH_TetR"/>
</dbReference>
<dbReference type="PROSITE" id="PS50977">
    <property type="entry name" value="HTH_TETR_2"/>
    <property type="match status" value="1"/>
</dbReference>
<dbReference type="Gene3D" id="1.10.10.60">
    <property type="entry name" value="Homeodomain-like"/>
    <property type="match status" value="1"/>
</dbReference>
<dbReference type="Gene3D" id="1.10.357.10">
    <property type="entry name" value="Tetracycline Repressor, domain 2"/>
    <property type="match status" value="1"/>
</dbReference>
<evidence type="ECO:0000313" key="8">
    <source>
        <dbReference type="Proteomes" id="UP000562464"/>
    </source>
</evidence>
<evidence type="ECO:0000256" key="3">
    <source>
        <dbReference type="ARBA" id="ARBA00023163"/>
    </source>
</evidence>
<dbReference type="InterPro" id="IPR009057">
    <property type="entry name" value="Homeodomain-like_sf"/>
</dbReference>
<dbReference type="Proteomes" id="UP000562464">
    <property type="component" value="Unassembled WGS sequence"/>
</dbReference>
<dbReference type="EMBL" id="JACHHV010000013">
    <property type="protein sequence ID" value="MBB5888073.1"/>
    <property type="molecule type" value="Genomic_DNA"/>
</dbReference>
<evidence type="ECO:0000256" key="4">
    <source>
        <dbReference type="PROSITE-ProRule" id="PRU00335"/>
    </source>
</evidence>
<dbReference type="GO" id="GO:0003677">
    <property type="term" value="F:DNA binding"/>
    <property type="evidence" value="ECO:0007669"/>
    <property type="project" value="UniProtKB-UniRule"/>
</dbReference>
<evidence type="ECO:0000256" key="1">
    <source>
        <dbReference type="ARBA" id="ARBA00023015"/>
    </source>
</evidence>
<keyword evidence="3" id="KW-0804">Transcription</keyword>
<dbReference type="AlphaFoldDB" id="A0A841C5I5"/>
<feature type="DNA-binding region" description="H-T-H motif" evidence="4">
    <location>
        <begin position="48"/>
        <end position="67"/>
    </location>
</feature>
<reference evidence="7 8" key="1">
    <citation type="submission" date="2020-08" db="EMBL/GenBank/DDBJ databases">
        <title>Genomic Encyclopedia of Type Strains, Phase IV (KMG-IV): sequencing the most valuable type-strain genomes for metagenomic binning, comparative biology and taxonomic classification.</title>
        <authorList>
            <person name="Goeker M."/>
        </authorList>
    </citation>
    <scope>NUCLEOTIDE SEQUENCE [LARGE SCALE GENOMIC DNA]</scope>
    <source>
        <strain evidence="7 8">DSM 14925</strain>
    </source>
</reference>
<name>A0A841C5I5_9LACT</name>
<proteinExistence type="predicted"/>
<dbReference type="RefSeq" id="WP_183539783.1">
    <property type="nucleotide sequence ID" value="NZ_DASWOY010000029.1"/>
</dbReference>
<evidence type="ECO:0000313" key="7">
    <source>
        <dbReference type="EMBL" id="MBB5888073.1"/>
    </source>
</evidence>
<keyword evidence="8" id="KW-1185">Reference proteome</keyword>
<dbReference type="Pfam" id="PF16859">
    <property type="entry name" value="TetR_C_11"/>
    <property type="match status" value="1"/>
</dbReference>
<feature type="domain" description="HTH tetR-type" evidence="6">
    <location>
        <begin position="25"/>
        <end position="85"/>
    </location>
</feature>
<keyword evidence="2 4" id="KW-0238">DNA-binding</keyword>